<gene>
    <name evidence="2" type="ORF">L3X38_041574</name>
</gene>
<dbReference type="EMBL" id="JAJFAZ020000008">
    <property type="protein sequence ID" value="KAI5312401.1"/>
    <property type="molecule type" value="Genomic_DNA"/>
</dbReference>
<accession>A0AAD4UUL8</accession>
<keyword evidence="3" id="KW-1185">Reference proteome</keyword>
<dbReference type="Proteomes" id="UP001054821">
    <property type="component" value="Chromosome 8"/>
</dbReference>
<dbReference type="AlphaFoldDB" id="A0AAD4UUL8"/>
<proteinExistence type="predicted"/>
<feature type="region of interest" description="Disordered" evidence="1">
    <location>
        <begin position="61"/>
        <end position="101"/>
    </location>
</feature>
<evidence type="ECO:0000256" key="1">
    <source>
        <dbReference type="SAM" id="MobiDB-lite"/>
    </source>
</evidence>
<comment type="caution">
    <text evidence="2">The sequence shown here is derived from an EMBL/GenBank/DDBJ whole genome shotgun (WGS) entry which is preliminary data.</text>
</comment>
<reference evidence="2 3" key="1">
    <citation type="journal article" date="2022" name="G3 (Bethesda)">
        <title>Whole-genome sequence and methylome profiling of the almond [Prunus dulcis (Mill.) D.A. Webb] cultivar 'Nonpareil'.</title>
        <authorList>
            <person name="D'Amico-Willman K.M."/>
            <person name="Ouma W.Z."/>
            <person name="Meulia T."/>
            <person name="Sideli G.M."/>
            <person name="Gradziel T.M."/>
            <person name="Fresnedo-Ramirez J."/>
        </authorList>
    </citation>
    <scope>NUCLEOTIDE SEQUENCE [LARGE SCALE GENOMIC DNA]</scope>
    <source>
        <strain evidence="2">Clone GOH B32 T37-40</strain>
    </source>
</reference>
<sequence length="117" mass="13050">MLENPTPCGTSSSYHIISPYAGTTNAMYEICQHVGKSYATCDLSIIRRNYQRHAHYNPPREVKLPWKTHGQSRVKLPKLGQTGSSGPRPPNSDPKVLIGSTRPKTHVLQVWIAKDAQ</sequence>
<evidence type="ECO:0000313" key="2">
    <source>
        <dbReference type="EMBL" id="KAI5312401.1"/>
    </source>
</evidence>
<protein>
    <submittedName>
        <fullName evidence="2">Uncharacterized protein</fullName>
    </submittedName>
</protein>
<evidence type="ECO:0000313" key="3">
    <source>
        <dbReference type="Proteomes" id="UP001054821"/>
    </source>
</evidence>
<organism evidence="2 3">
    <name type="scientific">Prunus dulcis</name>
    <name type="common">Almond</name>
    <name type="synonym">Amygdalus dulcis</name>
    <dbReference type="NCBI Taxonomy" id="3755"/>
    <lineage>
        <taxon>Eukaryota</taxon>
        <taxon>Viridiplantae</taxon>
        <taxon>Streptophyta</taxon>
        <taxon>Embryophyta</taxon>
        <taxon>Tracheophyta</taxon>
        <taxon>Spermatophyta</taxon>
        <taxon>Magnoliopsida</taxon>
        <taxon>eudicotyledons</taxon>
        <taxon>Gunneridae</taxon>
        <taxon>Pentapetalae</taxon>
        <taxon>rosids</taxon>
        <taxon>fabids</taxon>
        <taxon>Rosales</taxon>
        <taxon>Rosaceae</taxon>
        <taxon>Amygdaloideae</taxon>
        <taxon>Amygdaleae</taxon>
        <taxon>Prunus</taxon>
    </lineage>
</organism>
<name>A0AAD4UUL8_PRUDU</name>